<dbReference type="CDD" id="cd20090">
    <property type="entry name" value="F-box_FBXW4"/>
    <property type="match status" value="1"/>
</dbReference>
<evidence type="ECO:0000256" key="8">
    <source>
        <dbReference type="ARBA" id="ARBA00072486"/>
    </source>
</evidence>
<keyword evidence="2 10" id="KW-0853">WD repeat</keyword>
<feature type="compositionally biased region" description="Basic residues" evidence="11">
    <location>
        <begin position="58"/>
        <end position="69"/>
    </location>
</feature>
<evidence type="ECO:0000256" key="5">
    <source>
        <dbReference type="ARBA" id="ARBA00022786"/>
    </source>
</evidence>
<evidence type="ECO:0000313" key="15">
    <source>
        <dbReference type="VGNC" id="VGNC:17966"/>
    </source>
</evidence>
<dbReference type="SUPFAM" id="SSF50978">
    <property type="entry name" value="WD40 repeat-like"/>
    <property type="match status" value="1"/>
</dbReference>
<dbReference type="Proteomes" id="UP000002281">
    <property type="component" value="Chromosome 1"/>
</dbReference>
<feature type="region of interest" description="Disordered" evidence="11">
    <location>
        <begin position="1"/>
        <end position="175"/>
    </location>
</feature>
<dbReference type="SMART" id="SM00320">
    <property type="entry name" value="WD40"/>
    <property type="match status" value="5"/>
</dbReference>
<dbReference type="VGNC" id="VGNC:17966">
    <property type="gene designation" value="FBXW4"/>
</dbReference>
<evidence type="ECO:0000256" key="4">
    <source>
        <dbReference type="ARBA" id="ARBA00022737"/>
    </source>
</evidence>
<feature type="repeat" description="WD" evidence="10">
    <location>
        <begin position="375"/>
        <end position="410"/>
    </location>
</feature>
<dbReference type="PROSITE" id="PS50181">
    <property type="entry name" value="FBOX"/>
    <property type="match status" value="1"/>
</dbReference>
<evidence type="ECO:0000256" key="9">
    <source>
        <dbReference type="ARBA" id="ARBA00079851"/>
    </source>
</evidence>
<evidence type="ECO:0000256" key="1">
    <source>
        <dbReference type="ARBA" id="ARBA00022473"/>
    </source>
</evidence>
<dbReference type="Pfam" id="PF00400">
    <property type="entry name" value="WD40"/>
    <property type="match status" value="2"/>
</dbReference>
<evidence type="ECO:0000259" key="12">
    <source>
        <dbReference type="PROSITE" id="PS50181"/>
    </source>
</evidence>
<dbReference type="FunFam" id="2.130.10.10:FF:000327">
    <property type="entry name" value="F-box/WD repeat-containing protein 4 isoform X1"/>
    <property type="match status" value="1"/>
</dbReference>
<evidence type="ECO:0000313" key="13">
    <source>
        <dbReference type="Ensembl" id="ENSECAP00000044478.2"/>
    </source>
</evidence>
<dbReference type="Ensembl" id="ENSECAT00000061715.2">
    <property type="protein sequence ID" value="ENSECAP00000044478.2"/>
    <property type="gene ID" value="ENSECAG00000020477.3"/>
</dbReference>
<dbReference type="PANTHER" id="PTHR14381">
    <property type="entry name" value="DACTYLIN"/>
    <property type="match status" value="1"/>
</dbReference>
<evidence type="ECO:0000256" key="11">
    <source>
        <dbReference type="SAM" id="MobiDB-lite"/>
    </source>
</evidence>
<dbReference type="STRING" id="9796.ENSECAP00000044478"/>
<protein>
    <recommendedName>
        <fullName evidence="8">F-box/WD repeat-containing protein 4</fullName>
    </recommendedName>
    <alternativeName>
        <fullName evidence="9">F-box and WD-40 domain-containing protein 4</fullName>
    </alternativeName>
</protein>
<name>A0A3Q2LQF7_HORSE</name>
<dbReference type="InParanoid" id="A0A3Q2LQF7"/>
<accession>A0A3Q2LQF7</accession>
<dbReference type="GO" id="GO:0016055">
    <property type="term" value="P:Wnt signaling pathway"/>
    <property type="evidence" value="ECO:0007669"/>
    <property type="project" value="UniProtKB-KW"/>
</dbReference>
<dbReference type="PANTHER" id="PTHR14381:SF1">
    <property type="entry name" value="F-BOX_WD REPEAT-CONTAINING PROTEIN 4"/>
    <property type="match status" value="1"/>
</dbReference>
<comment type="subunit">
    <text evidence="7">Part of a SCF (SKP1-cullin-F-box) protein ligase complex. Interacts with POUF51.</text>
</comment>
<dbReference type="ExpressionAtlas" id="A0A3Q2LQF7">
    <property type="expression patterns" value="baseline"/>
</dbReference>
<feature type="compositionally biased region" description="Low complexity" evidence="11">
    <location>
        <begin position="8"/>
        <end position="21"/>
    </location>
</feature>
<dbReference type="PaxDb" id="9796-ENSECAP00000044478"/>
<sequence length="697" mass="74673">MVSPPPGAAAAAARARLRVGPAPRPLMGSQGRWGPPGNGGPGEGEGGEARKLQEGRVARGKRRKGKGKGKAGAGQGGRGSGAEGQPEPQKTTEAAGLGAEAGARAGPGAGREGGGSVEEGARRIARGAEGSTGAGKEAKGRDDGKKEAWRVRTGRREDARPGRAQGRRGQAWGRIAGPGVAMAAAAEEEAATREPAGRPAAGPALWRLPEELLLLICSYLDMQALGRLAQVCRWLRRFTSCDLLWRRIARASLNSGFTRLGTDLMPSVPVKERVKVSQNWKLGHCREGILLKWRCSQMPWMQLEGDSLYISQANFILAYQFRPDGASLNRRPLGVFAGHDEDVCHFVLANSHIISAGGDGKIGIHKIHSTFTVKYSAHEQEVNCVDCKGGIIVSGSRDRTAKVWPLASGRLGQCLHTIQTEDRVWSIAISPLLSSFVTGTACCGHFSPLRIWDLNSGQLMTHLGSDFPPGAGVLDVMYESPFTLLSCGYDTYVRYWDLRTSVRKCVMEWEEPHDSTLYCLQTDGNHLLATGSSYYGVVRLWDRRQRACLHVSVRLTSCLQNARTSYYGLHLEVGIPGVGGRKPTVAPVSLHWAGESWVQAPPAPIRDALAILLPSLAGLPADIDTPQQSCVLPPLHHQASLCCTVLQPPRPGLSKPVTVRATPALGQGSQLLRDLSCLEGAVIPPPNPLIVPVLLDL</sequence>
<feature type="compositionally biased region" description="Low complexity" evidence="11">
    <location>
        <begin position="162"/>
        <end position="175"/>
    </location>
</feature>
<dbReference type="Pfam" id="PF12937">
    <property type="entry name" value="F-box-like"/>
    <property type="match status" value="1"/>
</dbReference>
<dbReference type="InterPro" id="IPR052301">
    <property type="entry name" value="SCF_F-box/WD-repeat"/>
</dbReference>
<keyword evidence="1" id="KW-0217">Developmental protein</keyword>
<dbReference type="InterPro" id="IPR036047">
    <property type="entry name" value="F-box-like_dom_sf"/>
</dbReference>
<dbReference type="InterPro" id="IPR001680">
    <property type="entry name" value="WD40_rpt"/>
</dbReference>
<dbReference type="Gene3D" id="1.20.1280.50">
    <property type="match status" value="1"/>
</dbReference>
<dbReference type="InterPro" id="IPR001810">
    <property type="entry name" value="F-box_dom"/>
</dbReference>
<dbReference type="AlphaFoldDB" id="A0A3Q2LQF7"/>
<comment type="function">
    <text evidence="6">Probably recognizes and binds to some phosphorylated proteins and promotes their ubiquitination and degradation. Likely to be involved in key signaling pathways crucial for normal limb development. May participate in Wnt signaling.</text>
</comment>
<dbReference type="GO" id="GO:0019005">
    <property type="term" value="C:SCF ubiquitin ligase complex"/>
    <property type="evidence" value="ECO:0000318"/>
    <property type="project" value="GO_Central"/>
</dbReference>
<reference evidence="13" key="2">
    <citation type="submission" date="2025-08" db="UniProtKB">
        <authorList>
            <consortium name="Ensembl"/>
        </authorList>
    </citation>
    <scope>IDENTIFICATION</scope>
    <source>
        <strain evidence="13">Thoroughbred</strain>
    </source>
</reference>
<feature type="domain" description="F-box" evidence="12">
    <location>
        <begin position="202"/>
        <end position="248"/>
    </location>
</feature>
<feature type="compositionally biased region" description="Gly residues" evidence="11">
    <location>
        <begin position="34"/>
        <end position="44"/>
    </location>
</feature>
<organism evidence="13 14">
    <name type="scientific">Equus caballus</name>
    <name type="common">Horse</name>
    <dbReference type="NCBI Taxonomy" id="9796"/>
    <lineage>
        <taxon>Eukaryota</taxon>
        <taxon>Metazoa</taxon>
        <taxon>Chordata</taxon>
        <taxon>Craniata</taxon>
        <taxon>Vertebrata</taxon>
        <taxon>Euteleostomi</taxon>
        <taxon>Mammalia</taxon>
        <taxon>Eutheria</taxon>
        <taxon>Laurasiatheria</taxon>
        <taxon>Perissodactyla</taxon>
        <taxon>Equidae</taxon>
        <taxon>Equus</taxon>
    </lineage>
</organism>
<reference evidence="13" key="3">
    <citation type="submission" date="2025-09" db="UniProtKB">
        <authorList>
            <consortium name="Ensembl"/>
        </authorList>
    </citation>
    <scope>IDENTIFICATION</scope>
    <source>
        <strain evidence="13">Thoroughbred</strain>
    </source>
</reference>
<dbReference type="Gene3D" id="2.130.10.10">
    <property type="entry name" value="YVTN repeat-like/Quinoprotein amine dehydrogenase"/>
    <property type="match status" value="2"/>
</dbReference>
<evidence type="ECO:0000313" key="14">
    <source>
        <dbReference type="Proteomes" id="UP000002281"/>
    </source>
</evidence>
<evidence type="ECO:0000256" key="7">
    <source>
        <dbReference type="ARBA" id="ARBA00061858"/>
    </source>
</evidence>
<evidence type="ECO:0000256" key="3">
    <source>
        <dbReference type="ARBA" id="ARBA00022687"/>
    </source>
</evidence>
<evidence type="ECO:0000256" key="6">
    <source>
        <dbReference type="ARBA" id="ARBA00060163"/>
    </source>
</evidence>
<dbReference type="Bgee" id="ENSECAG00000020477">
    <property type="expression patterns" value="Expressed in bone marrow and 22 other cell types or tissues"/>
</dbReference>
<dbReference type="GO" id="GO:0031146">
    <property type="term" value="P:SCF-dependent proteasomal ubiquitin-dependent protein catabolic process"/>
    <property type="evidence" value="ECO:0000318"/>
    <property type="project" value="GO_Central"/>
</dbReference>
<keyword evidence="3" id="KW-0879">Wnt signaling pathway</keyword>
<evidence type="ECO:0000256" key="2">
    <source>
        <dbReference type="ARBA" id="ARBA00022574"/>
    </source>
</evidence>
<dbReference type="FunFam" id="2.130.10.10:FF:000376">
    <property type="entry name" value="F-box and WD repeat domain containing 4"/>
    <property type="match status" value="1"/>
</dbReference>
<reference evidence="13 14" key="1">
    <citation type="journal article" date="2009" name="Science">
        <title>Genome sequence, comparative analysis, and population genetics of the domestic horse.</title>
        <authorList>
            <consortium name="Broad Institute Genome Sequencing Platform"/>
            <consortium name="Broad Institute Whole Genome Assembly Team"/>
            <person name="Wade C.M."/>
            <person name="Giulotto E."/>
            <person name="Sigurdsson S."/>
            <person name="Zoli M."/>
            <person name="Gnerre S."/>
            <person name="Imsland F."/>
            <person name="Lear T.L."/>
            <person name="Adelson D.L."/>
            <person name="Bailey E."/>
            <person name="Bellone R.R."/>
            <person name="Bloecker H."/>
            <person name="Distl O."/>
            <person name="Edgar R.C."/>
            <person name="Garber M."/>
            <person name="Leeb T."/>
            <person name="Mauceli E."/>
            <person name="MacLeod J.N."/>
            <person name="Penedo M.C.T."/>
            <person name="Raison J.M."/>
            <person name="Sharpe T."/>
            <person name="Vogel J."/>
            <person name="Andersson L."/>
            <person name="Antczak D.F."/>
            <person name="Biagi T."/>
            <person name="Binns M.M."/>
            <person name="Chowdhary B.P."/>
            <person name="Coleman S.J."/>
            <person name="Della Valle G."/>
            <person name="Fryc S."/>
            <person name="Guerin G."/>
            <person name="Hasegawa T."/>
            <person name="Hill E.W."/>
            <person name="Jurka J."/>
            <person name="Kiialainen A."/>
            <person name="Lindgren G."/>
            <person name="Liu J."/>
            <person name="Magnani E."/>
            <person name="Mickelson J.R."/>
            <person name="Murray J."/>
            <person name="Nergadze S.G."/>
            <person name="Onofrio R."/>
            <person name="Pedroni S."/>
            <person name="Piras M.F."/>
            <person name="Raudsepp T."/>
            <person name="Rocchi M."/>
            <person name="Roeed K.H."/>
            <person name="Ryder O.A."/>
            <person name="Searle S."/>
            <person name="Skow L."/>
            <person name="Swinburne J.E."/>
            <person name="Syvaenen A.C."/>
            <person name="Tozaki T."/>
            <person name="Valberg S.J."/>
            <person name="Vaudin M."/>
            <person name="White J.R."/>
            <person name="Zody M.C."/>
            <person name="Lander E.S."/>
            <person name="Lindblad-Toh K."/>
        </authorList>
    </citation>
    <scope>NUCLEOTIDE SEQUENCE [LARGE SCALE GENOMIC DNA]</scope>
    <source>
        <strain evidence="13 14">Thoroughbred</strain>
    </source>
</reference>
<dbReference type="SUPFAM" id="SSF81383">
    <property type="entry name" value="F-box domain"/>
    <property type="match status" value="1"/>
</dbReference>
<dbReference type="InterPro" id="IPR015943">
    <property type="entry name" value="WD40/YVTN_repeat-like_dom_sf"/>
</dbReference>
<gene>
    <name evidence="13 15" type="primary">FBXW4</name>
</gene>
<keyword evidence="4" id="KW-0677">Repeat</keyword>
<feature type="compositionally biased region" description="Low complexity" evidence="11">
    <location>
        <begin position="93"/>
        <end position="104"/>
    </location>
</feature>
<feature type="compositionally biased region" description="Gly residues" evidence="11">
    <location>
        <begin position="70"/>
        <end position="82"/>
    </location>
</feature>
<dbReference type="InterPro" id="IPR036322">
    <property type="entry name" value="WD40_repeat_dom_sf"/>
</dbReference>
<feature type="compositionally biased region" description="Basic and acidic residues" evidence="11">
    <location>
        <begin position="136"/>
        <end position="161"/>
    </location>
</feature>
<keyword evidence="14" id="KW-1185">Reference proteome</keyword>
<dbReference type="PROSITE" id="PS50082">
    <property type="entry name" value="WD_REPEATS_2"/>
    <property type="match status" value="1"/>
</dbReference>
<dbReference type="FunFam" id="1.20.1280.50:FF:000031">
    <property type="entry name" value="F-box/WD repeat-containing protein 4 isoform X1"/>
    <property type="match status" value="1"/>
</dbReference>
<evidence type="ECO:0000256" key="10">
    <source>
        <dbReference type="PROSITE-ProRule" id="PRU00221"/>
    </source>
</evidence>
<feature type="compositionally biased region" description="Gly residues" evidence="11">
    <location>
        <begin position="105"/>
        <end position="117"/>
    </location>
</feature>
<proteinExistence type="predicted"/>
<keyword evidence="5" id="KW-0833">Ubl conjugation pathway</keyword>
<dbReference type="FunCoup" id="A0A3Q2LQF7">
    <property type="interactions" value="1896"/>
</dbReference>
<feature type="compositionally biased region" description="Basic and acidic residues" evidence="11">
    <location>
        <begin position="47"/>
        <end position="57"/>
    </location>
</feature>
<dbReference type="GeneTree" id="ENSGT00390000005029"/>